<dbReference type="Proteomes" id="UP000327493">
    <property type="component" value="Unassembled WGS sequence"/>
</dbReference>
<proteinExistence type="predicted"/>
<organism evidence="2 3">
    <name type="scientific">Etheostoma spectabile</name>
    <name type="common">orangethroat darter</name>
    <dbReference type="NCBI Taxonomy" id="54343"/>
    <lineage>
        <taxon>Eukaryota</taxon>
        <taxon>Metazoa</taxon>
        <taxon>Chordata</taxon>
        <taxon>Craniata</taxon>
        <taxon>Vertebrata</taxon>
        <taxon>Euteleostomi</taxon>
        <taxon>Actinopterygii</taxon>
        <taxon>Neopterygii</taxon>
        <taxon>Teleostei</taxon>
        <taxon>Neoteleostei</taxon>
        <taxon>Acanthomorphata</taxon>
        <taxon>Eupercaria</taxon>
        <taxon>Perciformes</taxon>
        <taxon>Percoidei</taxon>
        <taxon>Percidae</taxon>
        <taxon>Etheostomatinae</taxon>
        <taxon>Etheostoma</taxon>
    </lineage>
</organism>
<feature type="region of interest" description="Disordered" evidence="1">
    <location>
        <begin position="248"/>
        <end position="272"/>
    </location>
</feature>
<evidence type="ECO:0000313" key="3">
    <source>
        <dbReference type="Proteomes" id="UP000327493"/>
    </source>
</evidence>
<name>A0A5J5C9Z3_9PERO</name>
<feature type="compositionally biased region" description="Polar residues" evidence="1">
    <location>
        <begin position="89"/>
        <end position="100"/>
    </location>
</feature>
<comment type="caution">
    <text evidence="2">The sequence shown here is derived from an EMBL/GenBank/DDBJ whole genome shotgun (WGS) entry which is preliminary data.</text>
</comment>
<feature type="compositionally biased region" description="Basic and acidic residues" evidence="1">
    <location>
        <begin position="146"/>
        <end position="159"/>
    </location>
</feature>
<feature type="region of interest" description="Disordered" evidence="1">
    <location>
        <begin position="59"/>
        <end position="178"/>
    </location>
</feature>
<evidence type="ECO:0000313" key="2">
    <source>
        <dbReference type="EMBL" id="KAA8578654.1"/>
    </source>
</evidence>
<feature type="compositionally biased region" description="Low complexity" evidence="1">
    <location>
        <begin position="163"/>
        <end position="172"/>
    </location>
</feature>
<reference evidence="2 3" key="1">
    <citation type="submission" date="2019-08" db="EMBL/GenBank/DDBJ databases">
        <title>A chromosome-level genome assembly, high-density linkage maps, and genome scans reveal the genomic architecture of hybrid incompatibilities underlying speciation via character displacement in darters (Percidae: Etheostominae).</title>
        <authorList>
            <person name="Moran R.L."/>
            <person name="Catchen J.M."/>
            <person name="Fuller R.C."/>
        </authorList>
    </citation>
    <scope>NUCLEOTIDE SEQUENCE [LARGE SCALE GENOMIC DNA]</scope>
    <source>
        <strain evidence="2">EspeVRDwgs_2016</strain>
        <tissue evidence="2">Muscle</tissue>
    </source>
</reference>
<dbReference type="AlphaFoldDB" id="A0A5J5C9Z3"/>
<gene>
    <name evidence="2" type="ORF">FQN60_018739</name>
</gene>
<evidence type="ECO:0000256" key="1">
    <source>
        <dbReference type="SAM" id="MobiDB-lite"/>
    </source>
</evidence>
<dbReference type="EMBL" id="VOFY01000327">
    <property type="protein sequence ID" value="KAA8578654.1"/>
    <property type="molecule type" value="Genomic_DNA"/>
</dbReference>
<sequence>MYIDDRLPQIISEATDNETGQVLNGMDLLPSIRRRYVHEDYRWFQQELREWEEQFCQAAAPQGESTAAHKPQKKPKEEPRKLTPPPQSPHTLGPSQSSASAEKELQSHISGPEAELFNLAPSDPSVEKDDTQAAGLGPQAKGASEASREALDHEAKLEDDQQQQEGPGQTETTENKVSEVEIPSVGRIMVRADVDGYNEEMMLTPATTGVILAVAKARQTFNKEGPEAGLIKVFHKEYSRLYELSKGDTPGGCSSAARSGLLLPEQGTQSHY</sequence>
<protein>
    <submittedName>
        <fullName evidence="2">Uncharacterized protein</fullName>
    </submittedName>
</protein>
<keyword evidence="3" id="KW-1185">Reference proteome</keyword>
<accession>A0A5J5C9Z3</accession>